<dbReference type="AlphaFoldDB" id="A0A5Q6PIT1"/>
<sequence>MDTIEHLSDFKDELALVINTKLSRSSLSLRAVAASIEGVTPALLSKVRNYKLDSITSDRLILLVGQIELLLDGKVSGFDVILNEARKEVTVSFLGSV</sequence>
<proteinExistence type="predicted"/>
<accession>A0A5Q6PIT1</accession>
<name>A0A5Q6PIT1_VIBCL</name>
<gene>
    <name evidence="1" type="ORF">F0M16_10955</name>
</gene>
<protein>
    <recommendedName>
        <fullName evidence="3">XRE family transcriptional regulator</fullName>
    </recommendedName>
</protein>
<organism evidence="1 2">
    <name type="scientific">Vibrio cholerae</name>
    <dbReference type="NCBI Taxonomy" id="666"/>
    <lineage>
        <taxon>Bacteria</taxon>
        <taxon>Pseudomonadati</taxon>
        <taxon>Pseudomonadota</taxon>
        <taxon>Gammaproteobacteria</taxon>
        <taxon>Vibrionales</taxon>
        <taxon>Vibrionaceae</taxon>
        <taxon>Vibrio</taxon>
    </lineage>
</organism>
<dbReference type="EMBL" id="VUAA01000010">
    <property type="protein sequence ID" value="KAA1254778.1"/>
    <property type="molecule type" value="Genomic_DNA"/>
</dbReference>
<evidence type="ECO:0000313" key="1">
    <source>
        <dbReference type="EMBL" id="KAA1254778.1"/>
    </source>
</evidence>
<comment type="caution">
    <text evidence="1">The sequence shown here is derived from an EMBL/GenBank/DDBJ whole genome shotgun (WGS) entry which is preliminary data.</text>
</comment>
<reference evidence="1 2" key="1">
    <citation type="submission" date="2019-09" db="EMBL/GenBank/DDBJ databases">
        <authorList>
            <person name="Kritzky A."/>
            <person name="Schelkanova E.Y."/>
            <person name="Alkhova Z.V."/>
            <person name="Smirnova N.I."/>
        </authorList>
    </citation>
    <scope>NUCLEOTIDE SEQUENCE [LARGE SCALE GENOMIC DNA]</scope>
    <source>
        <strain evidence="1 2">M1526</strain>
    </source>
</reference>
<evidence type="ECO:0008006" key="3">
    <source>
        <dbReference type="Google" id="ProtNLM"/>
    </source>
</evidence>
<dbReference type="Proteomes" id="UP000323225">
    <property type="component" value="Unassembled WGS sequence"/>
</dbReference>
<evidence type="ECO:0000313" key="2">
    <source>
        <dbReference type="Proteomes" id="UP000323225"/>
    </source>
</evidence>